<feature type="domain" description="O-antigen ligase-related" evidence="6">
    <location>
        <begin position="189"/>
        <end position="323"/>
    </location>
</feature>
<evidence type="ECO:0000313" key="7">
    <source>
        <dbReference type="EMBL" id="PIV08507.1"/>
    </source>
</evidence>
<gene>
    <name evidence="7" type="ORF">COS52_02300</name>
</gene>
<comment type="caution">
    <text evidence="7">The sequence shown here is derived from an EMBL/GenBank/DDBJ whole genome shotgun (WGS) entry which is preliminary data.</text>
</comment>
<feature type="transmembrane region" description="Helical" evidence="5">
    <location>
        <begin position="190"/>
        <end position="214"/>
    </location>
</feature>
<comment type="subcellular location">
    <subcellularLocation>
        <location evidence="1">Membrane</location>
        <topology evidence="1">Multi-pass membrane protein</topology>
    </subcellularLocation>
</comment>
<dbReference type="EMBL" id="PEVA01000101">
    <property type="protein sequence ID" value="PIV08507.1"/>
    <property type="molecule type" value="Genomic_DNA"/>
</dbReference>
<evidence type="ECO:0000259" key="6">
    <source>
        <dbReference type="Pfam" id="PF04932"/>
    </source>
</evidence>
<dbReference type="PANTHER" id="PTHR37422">
    <property type="entry name" value="TEICHURONIC ACID BIOSYNTHESIS PROTEIN TUAE"/>
    <property type="match status" value="1"/>
</dbReference>
<evidence type="ECO:0000256" key="5">
    <source>
        <dbReference type="SAM" id="Phobius"/>
    </source>
</evidence>
<evidence type="ECO:0000256" key="3">
    <source>
        <dbReference type="ARBA" id="ARBA00022989"/>
    </source>
</evidence>
<feature type="transmembrane region" description="Helical" evidence="5">
    <location>
        <begin position="162"/>
        <end position="183"/>
    </location>
</feature>
<dbReference type="PANTHER" id="PTHR37422:SF17">
    <property type="entry name" value="O-ANTIGEN LIGASE"/>
    <property type="match status" value="1"/>
</dbReference>
<dbReference type="AlphaFoldDB" id="A0A2M7BSR7"/>
<feature type="transmembrane region" description="Helical" evidence="5">
    <location>
        <begin position="63"/>
        <end position="83"/>
    </location>
</feature>
<evidence type="ECO:0000256" key="1">
    <source>
        <dbReference type="ARBA" id="ARBA00004141"/>
    </source>
</evidence>
<evidence type="ECO:0000256" key="2">
    <source>
        <dbReference type="ARBA" id="ARBA00022692"/>
    </source>
</evidence>
<dbReference type="InterPro" id="IPR051533">
    <property type="entry name" value="WaaL-like"/>
</dbReference>
<keyword evidence="2 5" id="KW-0812">Transmembrane</keyword>
<evidence type="ECO:0000313" key="8">
    <source>
        <dbReference type="Proteomes" id="UP000230119"/>
    </source>
</evidence>
<protein>
    <recommendedName>
        <fullName evidence="6">O-antigen ligase-related domain-containing protein</fullName>
    </recommendedName>
</protein>
<organism evidence="7 8">
    <name type="scientific">Candidatus Roizmanbacteria bacterium CG03_land_8_20_14_0_80_39_12</name>
    <dbReference type="NCBI Taxonomy" id="1974847"/>
    <lineage>
        <taxon>Bacteria</taxon>
        <taxon>Candidatus Roizmaniibacteriota</taxon>
    </lineage>
</organism>
<feature type="transmembrane region" description="Helical" evidence="5">
    <location>
        <begin position="344"/>
        <end position="370"/>
    </location>
</feature>
<dbReference type="Proteomes" id="UP000230119">
    <property type="component" value="Unassembled WGS sequence"/>
</dbReference>
<name>A0A2M7BSR7_9BACT</name>
<dbReference type="GO" id="GO:0016020">
    <property type="term" value="C:membrane"/>
    <property type="evidence" value="ECO:0007669"/>
    <property type="project" value="UniProtKB-SubCell"/>
</dbReference>
<accession>A0A2M7BSR7</accession>
<keyword evidence="4 5" id="KW-0472">Membrane</keyword>
<proteinExistence type="predicted"/>
<keyword evidence="3 5" id="KW-1133">Transmembrane helix</keyword>
<feature type="transmembrane region" description="Helical" evidence="5">
    <location>
        <begin position="89"/>
        <end position="107"/>
    </location>
</feature>
<feature type="transmembrane region" description="Helical" evidence="5">
    <location>
        <begin position="119"/>
        <end position="142"/>
    </location>
</feature>
<reference evidence="8" key="1">
    <citation type="submission" date="2017-09" db="EMBL/GenBank/DDBJ databases">
        <title>Depth-based differentiation of microbial function through sediment-hosted aquifers and enrichment of novel symbionts in the deep terrestrial subsurface.</title>
        <authorList>
            <person name="Probst A.J."/>
            <person name="Ladd B."/>
            <person name="Jarett J.K."/>
            <person name="Geller-Mcgrath D.E."/>
            <person name="Sieber C.M.K."/>
            <person name="Emerson J.B."/>
            <person name="Anantharaman K."/>
            <person name="Thomas B.C."/>
            <person name="Malmstrom R."/>
            <person name="Stieglmeier M."/>
            <person name="Klingl A."/>
            <person name="Woyke T."/>
            <person name="Ryan C.M."/>
            <person name="Banfield J.F."/>
        </authorList>
    </citation>
    <scope>NUCLEOTIDE SEQUENCE [LARGE SCALE GENOMIC DNA]</scope>
</reference>
<feature type="transmembrane region" description="Helical" evidence="5">
    <location>
        <begin position="31"/>
        <end position="51"/>
    </location>
</feature>
<sequence>MFDYLLLVGIFISLLSGQFARIELINALANVYIHEFLLLIFVVHAFIQFGVTPLRKALRSKAVLLFFFLIIVSFLISMGEFTFLQNSIALLYLIRMVLYTLFGIYLFTLVKSKKNGEVFLYKLIYTFSILLLIITAIQYVFFPNFWGLYTFGWDPHLYRASAIYLDIFIAVAIYGLLALFWFIKKQSILTFLFIVALVLSFSRSAYIAFVLSLLYFFVVQKKWKELLISVSLFALFVVVVPKPFGEGGNLLRTSSINSRILDYKLGLTLWQKKPLLGFGYNRIRFAKEQLHLISMDDRSHSLSSFHSSFLVILVTTGVMGFLASMSFIWLLFWKNPNLRVYFVYILTMSLFDNVLLHVLVLLPFIFLAAYSTQSSLE</sequence>
<evidence type="ECO:0000256" key="4">
    <source>
        <dbReference type="ARBA" id="ARBA00023136"/>
    </source>
</evidence>
<feature type="transmembrane region" description="Helical" evidence="5">
    <location>
        <begin position="308"/>
        <end position="332"/>
    </location>
</feature>
<dbReference type="InterPro" id="IPR007016">
    <property type="entry name" value="O-antigen_ligase-rel_domated"/>
</dbReference>
<dbReference type="Pfam" id="PF04932">
    <property type="entry name" value="Wzy_C"/>
    <property type="match status" value="1"/>
</dbReference>